<dbReference type="Gene3D" id="1.10.510.10">
    <property type="entry name" value="Transferase(Phosphotransferase) domain 1"/>
    <property type="match status" value="1"/>
</dbReference>
<dbReference type="WBParaSite" id="DME_0000699301-mRNA-1">
    <property type="protein sequence ID" value="DME_0000699301-mRNA-1"/>
    <property type="gene ID" value="DME_0000699301"/>
</dbReference>
<feature type="region of interest" description="Disordered" evidence="21">
    <location>
        <begin position="427"/>
        <end position="450"/>
    </location>
</feature>
<evidence type="ECO:0000259" key="22">
    <source>
        <dbReference type="PROSITE" id="PS50011"/>
    </source>
</evidence>
<dbReference type="GO" id="GO:0004674">
    <property type="term" value="F:protein serine/threonine kinase activity"/>
    <property type="evidence" value="ECO:0007669"/>
    <property type="project" value="UniProtKB-KW"/>
</dbReference>
<comment type="catalytic activity">
    <reaction evidence="15">
        <text>L-threonyl-[protein] + ATP = O-phospho-L-threonyl-[protein] + ADP + H(+)</text>
        <dbReference type="Rhea" id="RHEA:46608"/>
        <dbReference type="Rhea" id="RHEA-COMP:11060"/>
        <dbReference type="Rhea" id="RHEA-COMP:11605"/>
        <dbReference type="ChEBI" id="CHEBI:15378"/>
        <dbReference type="ChEBI" id="CHEBI:30013"/>
        <dbReference type="ChEBI" id="CHEBI:30616"/>
        <dbReference type="ChEBI" id="CHEBI:61977"/>
        <dbReference type="ChEBI" id="CHEBI:456216"/>
        <dbReference type="EC" id="2.7.11.1"/>
    </reaction>
</comment>
<keyword evidence="12 20" id="KW-0067">ATP-binding</keyword>
<evidence type="ECO:0000256" key="11">
    <source>
        <dbReference type="ARBA" id="ARBA00022777"/>
    </source>
</evidence>
<keyword evidence="10 20" id="KW-0547">Nucleotide-binding</keyword>
<comment type="catalytic activity">
    <reaction evidence="16">
        <text>L-seryl-[protein] + ATP = O-phospho-L-seryl-[protein] + ADP + H(+)</text>
        <dbReference type="Rhea" id="RHEA:17989"/>
        <dbReference type="Rhea" id="RHEA-COMP:9863"/>
        <dbReference type="Rhea" id="RHEA-COMP:11604"/>
        <dbReference type="ChEBI" id="CHEBI:15378"/>
        <dbReference type="ChEBI" id="CHEBI:29999"/>
        <dbReference type="ChEBI" id="CHEBI:30616"/>
        <dbReference type="ChEBI" id="CHEBI:83421"/>
        <dbReference type="ChEBI" id="CHEBI:456216"/>
        <dbReference type="EC" id="2.7.11.1"/>
    </reaction>
</comment>
<dbReference type="InterPro" id="IPR011009">
    <property type="entry name" value="Kinase-like_dom_sf"/>
</dbReference>
<evidence type="ECO:0000256" key="14">
    <source>
        <dbReference type="ARBA" id="ARBA00023242"/>
    </source>
</evidence>
<name>A0A158Q5C4_DRAME</name>
<evidence type="ECO:0000256" key="5">
    <source>
        <dbReference type="ARBA" id="ARBA00022481"/>
    </source>
</evidence>
<evidence type="ECO:0000313" key="26">
    <source>
        <dbReference type="WBParaSite" id="DME_0000699301-mRNA-1"/>
    </source>
</evidence>
<dbReference type="PANTHER" id="PTHR24346:SF45">
    <property type="entry name" value="PROTEIN KINASE DOMAIN-CONTAINING PROTEIN"/>
    <property type="match status" value="1"/>
</dbReference>
<dbReference type="Proteomes" id="UP000274756">
    <property type="component" value="Unassembled WGS sequence"/>
</dbReference>
<evidence type="ECO:0000256" key="18">
    <source>
        <dbReference type="ARBA" id="ARBA00074971"/>
    </source>
</evidence>
<evidence type="ECO:0000256" key="13">
    <source>
        <dbReference type="ARBA" id="ARBA00022842"/>
    </source>
</evidence>
<dbReference type="GO" id="GO:0046872">
    <property type="term" value="F:metal ion binding"/>
    <property type="evidence" value="ECO:0007669"/>
    <property type="project" value="UniProtKB-KW"/>
</dbReference>
<evidence type="ECO:0000256" key="20">
    <source>
        <dbReference type="PROSITE-ProRule" id="PRU10141"/>
    </source>
</evidence>
<dbReference type="Pfam" id="PF00069">
    <property type="entry name" value="Pkinase"/>
    <property type="match status" value="1"/>
</dbReference>
<evidence type="ECO:0000256" key="2">
    <source>
        <dbReference type="ARBA" id="ARBA00004123"/>
    </source>
</evidence>
<dbReference type="FunFam" id="3.30.200.20:FF:000003">
    <property type="entry name" value="Non-specific serine/threonine protein kinase"/>
    <property type="match status" value="1"/>
</dbReference>
<keyword evidence="6" id="KW-0723">Serine/threonine-protein kinase</keyword>
<comment type="subcellular location">
    <subcellularLocation>
        <location evidence="2">Nucleus</location>
    </subcellularLocation>
</comment>
<organism evidence="24 26">
    <name type="scientific">Dracunculus medinensis</name>
    <name type="common">Guinea worm</name>
    <dbReference type="NCBI Taxonomy" id="318479"/>
    <lineage>
        <taxon>Eukaryota</taxon>
        <taxon>Metazoa</taxon>
        <taxon>Ecdysozoa</taxon>
        <taxon>Nematoda</taxon>
        <taxon>Chromadorea</taxon>
        <taxon>Rhabditida</taxon>
        <taxon>Spirurina</taxon>
        <taxon>Dracunculoidea</taxon>
        <taxon>Dracunculidae</taxon>
        <taxon>Dracunculus</taxon>
    </lineage>
</organism>
<dbReference type="GO" id="GO:0035556">
    <property type="term" value="P:intracellular signal transduction"/>
    <property type="evidence" value="ECO:0007669"/>
    <property type="project" value="TreeGrafter"/>
</dbReference>
<comment type="function">
    <text evidence="17">May play a role in hematopoietic cell proliferation or differentiation. Potential mediator of neuronal apoptosis.</text>
</comment>
<keyword evidence="11" id="KW-0418">Kinase</keyword>
<dbReference type="InterPro" id="IPR008271">
    <property type="entry name" value="Ser/Thr_kinase_AS"/>
</dbReference>
<dbReference type="FunFam" id="1.10.510.10:FF:000166">
    <property type="entry name" value="SNF-related serine/threonine-protein kinase"/>
    <property type="match status" value="1"/>
</dbReference>
<dbReference type="GO" id="GO:0005634">
    <property type="term" value="C:nucleus"/>
    <property type="evidence" value="ECO:0007669"/>
    <property type="project" value="UniProtKB-SubCell"/>
</dbReference>
<dbReference type="OrthoDB" id="193931at2759"/>
<evidence type="ECO:0000256" key="3">
    <source>
        <dbReference type="ARBA" id="ARBA00006692"/>
    </source>
</evidence>
<evidence type="ECO:0000256" key="6">
    <source>
        <dbReference type="ARBA" id="ARBA00022527"/>
    </source>
</evidence>
<evidence type="ECO:0000256" key="1">
    <source>
        <dbReference type="ARBA" id="ARBA00001946"/>
    </source>
</evidence>
<dbReference type="InterPro" id="IPR000719">
    <property type="entry name" value="Prot_kinase_dom"/>
</dbReference>
<evidence type="ECO:0000256" key="9">
    <source>
        <dbReference type="ARBA" id="ARBA00022723"/>
    </source>
</evidence>
<reference evidence="26" key="1">
    <citation type="submission" date="2016-04" db="UniProtKB">
        <authorList>
            <consortium name="WormBaseParasite"/>
        </authorList>
    </citation>
    <scope>IDENTIFICATION</scope>
</reference>
<protein>
    <recommendedName>
        <fullName evidence="18">SNF-related serine/threonine-protein kinase</fullName>
        <ecNumber evidence="4">2.7.11.1</ecNumber>
    </recommendedName>
    <alternativeName>
        <fullName evidence="19">SNF1-related kinase</fullName>
    </alternativeName>
</protein>
<accession>A0A158Q5C4</accession>
<proteinExistence type="inferred from homology"/>
<dbReference type="Proteomes" id="UP000038040">
    <property type="component" value="Unplaced"/>
</dbReference>
<evidence type="ECO:0000256" key="7">
    <source>
        <dbReference type="ARBA" id="ARBA00022553"/>
    </source>
</evidence>
<evidence type="ECO:0000313" key="23">
    <source>
        <dbReference type="EMBL" id="VDN59819.1"/>
    </source>
</evidence>
<evidence type="ECO:0000256" key="8">
    <source>
        <dbReference type="ARBA" id="ARBA00022679"/>
    </source>
</evidence>
<dbReference type="EMBL" id="UYYG01001191">
    <property type="protein sequence ID" value="VDN59819.1"/>
    <property type="molecule type" value="Genomic_DNA"/>
</dbReference>
<dbReference type="PROSITE" id="PS50011">
    <property type="entry name" value="PROTEIN_KINASE_DOM"/>
    <property type="match status" value="1"/>
</dbReference>
<feature type="binding site" evidence="20">
    <location>
        <position position="52"/>
    </location>
    <ligand>
        <name>ATP</name>
        <dbReference type="ChEBI" id="CHEBI:30616"/>
    </ligand>
</feature>
<keyword evidence="5" id="KW-0488">Methylation</keyword>
<dbReference type="EC" id="2.7.11.1" evidence="4"/>
<evidence type="ECO:0000256" key="15">
    <source>
        <dbReference type="ARBA" id="ARBA00047899"/>
    </source>
</evidence>
<evidence type="ECO:0000256" key="10">
    <source>
        <dbReference type="ARBA" id="ARBA00022741"/>
    </source>
</evidence>
<keyword evidence="13" id="KW-0460">Magnesium</keyword>
<evidence type="ECO:0000256" key="21">
    <source>
        <dbReference type="SAM" id="MobiDB-lite"/>
    </source>
</evidence>
<dbReference type="GO" id="GO:0005737">
    <property type="term" value="C:cytoplasm"/>
    <property type="evidence" value="ECO:0007669"/>
    <property type="project" value="TreeGrafter"/>
</dbReference>
<comment type="similarity">
    <text evidence="3">Belongs to the protein kinase superfamily. CAMK Ser/Thr protein kinase family.</text>
</comment>
<keyword evidence="7" id="KW-0597">Phosphoprotein</keyword>
<dbReference type="GO" id="GO:0005524">
    <property type="term" value="F:ATP binding"/>
    <property type="evidence" value="ECO:0007669"/>
    <property type="project" value="UniProtKB-UniRule"/>
</dbReference>
<comment type="cofactor">
    <cofactor evidence="1">
        <name>Mg(2+)</name>
        <dbReference type="ChEBI" id="CHEBI:18420"/>
    </cofactor>
</comment>
<sequence length="563" mass="63787">MAEGNVNRKTSLKINNTRIAGLYDLKQTIGRGHYAVVKLASHVFTGENVAVKVIDKNKMEPKMHSSLMQEVRCMKLVQHPNIVRLYEVIDTNTKLFLILELGDYDMYEFIMKNPDKGCPESVAQQYFCQIIKAIDYCHKLHVVHRDLKPENVVFFKKLGMVKLTDFGFSNQFTPGEQLATSCGSLAYSAPEILLGDAYDAPAVDVWSLGVILYMLLCGRLPFQETNDSETLTKILDCKYVLPDTLSNSARHLIFRMLVKDVNKRATLEEIMENPWVKAGERGLDEVLPLVGRNALSESAHSMIIEQMVAGGVATEERIFRFRDNEYSYISATYYLLAEKVLAAQREARAQEILSAERPPYNDPMDKRTDARLIIYLAVYQSDEIYRNSSPSVSMVAAPSESSEKISRQAIQELLDFSRLNIAGIHHRAASPDSRISSRSSSPHSSSGRTSPAVILRCNTFDLNTYVSKDGCVLSTPLTYSKVRMIRPRQAIVSPDMARRYEIRNSHNYSNRTRRSTSCSSSETSDEDITERRLSIIVSKICKRRGDDHDNDDDNSRGYFIYFI</sequence>
<gene>
    <name evidence="23" type="ORF">DME_LOCUS9792</name>
</gene>
<reference evidence="23 25" key="2">
    <citation type="submission" date="2018-11" db="EMBL/GenBank/DDBJ databases">
        <authorList>
            <consortium name="Pathogen Informatics"/>
        </authorList>
    </citation>
    <scope>NUCLEOTIDE SEQUENCE [LARGE SCALE GENOMIC DNA]</scope>
</reference>
<keyword evidence="8" id="KW-0808">Transferase</keyword>
<keyword evidence="25" id="KW-1185">Reference proteome</keyword>
<evidence type="ECO:0000313" key="24">
    <source>
        <dbReference type="Proteomes" id="UP000038040"/>
    </source>
</evidence>
<dbReference type="AlphaFoldDB" id="A0A158Q5C4"/>
<dbReference type="PANTHER" id="PTHR24346">
    <property type="entry name" value="MAP/MICROTUBULE AFFINITY-REGULATING KINASE"/>
    <property type="match status" value="1"/>
</dbReference>
<keyword evidence="14" id="KW-0539">Nucleus</keyword>
<evidence type="ECO:0000256" key="12">
    <source>
        <dbReference type="ARBA" id="ARBA00022840"/>
    </source>
</evidence>
<feature type="region of interest" description="Disordered" evidence="21">
    <location>
        <begin position="503"/>
        <end position="525"/>
    </location>
</feature>
<dbReference type="InterPro" id="IPR017441">
    <property type="entry name" value="Protein_kinase_ATP_BS"/>
</dbReference>
<evidence type="ECO:0000256" key="16">
    <source>
        <dbReference type="ARBA" id="ARBA00048679"/>
    </source>
</evidence>
<evidence type="ECO:0000256" key="17">
    <source>
        <dbReference type="ARBA" id="ARBA00054738"/>
    </source>
</evidence>
<keyword evidence="9" id="KW-0479">Metal-binding</keyword>
<evidence type="ECO:0000256" key="19">
    <source>
        <dbReference type="ARBA" id="ARBA00077142"/>
    </source>
</evidence>
<dbReference type="SMART" id="SM00220">
    <property type="entry name" value="S_TKc"/>
    <property type="match status" value="1"/>
</dbReference>
<evidence type="ECO:0000313" key="25">
    <source>
        <dbReference type="Proteomes" id="UP000274756"/>
    </source>
</evidence>
<dbReference type="PROSITE" id="PS00107">
    <property type="entry name" value="PROTEIN_KINASE_ATP"/>
    <property type="match status" value="1"/>
</dbReference>
<feature type="domain" description="Protein kinase" evidence="22">
    <location>
        <begin position="23"/>
        <end position="276"/>
    </location>
</feature>
<feature type="compositionally biased region" description="Low complexity" evidence="21">
    <location>
        <begin position="505"/>
        <end position="522"/>
    </location>
</feature>
<feature type="compositionally biased region" description="Low complexity" evidence="21">
    <location>
        <begin position="430"/>
        <end position="450"/>
    </location>
</feature>
<evidence type="ECO:0000256" key="4">
    <source>
        <dbReference type="ARBA" id="ARBA00012513"/>
    </source>
</evidence>
<dbReference type="PROSITE" id="PS00108">
    <property type="entry name" value="PROTEIN_KINASE_ST"/>
    <property type="match status" value="1"/>
</dbReference>
<dbReference type="SUPFAM" id="SSF56112">
    <property type="entry name" value="Protein kinase-like (PK-like)"/>
    <property type="match status" value="1"/>
</dbReference>
<dbReference type="STRING" id="318479.A0A158Q5C4"/>